<keyword evidence="4" id="KW-1185">Reference proteome</keyword>
<evidence type="ECO:0000313" key="4">
    <source>
        <dbReference type="Proteomes" id="UP001150569"/>
    </source>
</evidence>
<evidence type="ECO:0000256" key="1">
    <source>
        <dbReference type="ARBA" id="ARBA00038101"/>
    </source>
</evidence>
<dbReference type="Pfam" id="PF08238">
    <property type="entry name" value="Sel1"/>
    <property type="match status" value="4"/>
</dbReference>
<accession>A0A9W8AFP8</accession>
<comment type="similarity">
    <text evidence="1">Belongs to the sel-1 family.</text>
</comment>
<evidence type="ECO:0008006" key="5">
    <source>
        <dbReference type="Google" id="ProtNLM"/>
    </source>
</evidence>
<name>A0A9W8AFP8_9FUNG</name>
<dbReference type="SMART" id="SM00671">
    <property type="entry name" value="SEL1"/>
    <property type="match status" value="5"/>
</dbReference>
<dbReference type="PANTHER" id="PTHR11102">
    <property type="entry name" value="SEL-1-LIKE PROTEIN"/>
    <property type="match status" value="1"/>
</dbReference>
<dbReference type="EMBL" id="JANBPT010000143">
    <property type="protein sequence ID" value="KAJ1926937.1"/>
    <property type="molecule type" value="Genomic_DNA"/>
</dbReference>
<comment type="caution">
    <text evidence="3">The sequence shown here is derived from an EMBL/GenBank/DDBJ whole genome shotgun (WGS) entry which is preliminary data.</text>
</comment>
<evidence type="ECO:0000256" key="2">
    <source>
        <dbReference type="SAM" id="MobiDB-lite"/>
    </source>
</evidence>
<reference evidence="3" key="1">
    <citation type="submission" date="2022-07" db="EMBL/GenBank/DDBJ databases">
        <title>Phylogenomic reconstructions and comparative analyses of Kickxellomycotina fungi.</title>
        <authorList>
            <person name="Reynolds N.K."/>
            <person name="Stajich J.E."/>
            <person name="Barry K."/>
            <person name="Grigoriev I.V."/>
            <person name="Crous P."/>
            <person name="Smith M.E."/>
        </authorList>
    </citation>
    <scope>NUCLEOTIDE SEQUENCE</scope>
    <source>
        <strain evidence="3">RSA 861</strain>
    </source>
</reference>
<gene>
    <name evidence="3" type="ORF">IWQ60_003376</name>
</gene>
<dbReference type="OrthoDB" id="2384430at2759"/>
<dbReference type="SUPFAM" id="SSF81901">
    <property type="entry name" value="HCP-like"/>
    <property type="match status" value="1"/>
</dbReference>
<dbReference type="InterPro" id="IPR006597">
    <property type="entry name" value="Sel1-like"/>
</dbReference>
<proteinExistence type="inferred from homology"/>
<dbReference type="Proteomes" id="UP001150569">
    <property type="component" value="Unassembled WGS sequence"/>
</dbReference>
<sequence length="500" mass="53850">MASHGASRPIHPTRWPLASRPLGPHRHPRVALPTRRQSTRTLHVAPLTTPTSEGGVTAAVAGVQDPVVATQRRSFHVTTYSSYAQTSSSIAPITAAASPSPTNQGLPLVALPEDLDVDDVLASSPADLDEFVQQCPGELVLTGDAARTMIELSITYLDLLRQLATPSSSSPSSTAATQRSPRATKELIAQKVQILDRLWTLANHHPLPLTHVGRFLQLGPYGYPLALPLYQCGATRATVVSKSSPSLSSHSGSPDAEIRYLYYHTLMVRPNALFAADSRGATQAMGLLARQGHPAAQVAMADMFLASGHNLEAAARSLQLAVEHGYPPAFVRLARMYAEGLGVGKDAIKALELYEAAAAKGYPKAYYFMGNLYSSGHASADGTPQHDKAAASYEKAAELGVTEALHNLACLYLEGHGVEKEAMRAAEIFHIAAEAGNPFSMINLGKLYETGQTFDRDHQQAVHWYRKAMETTTDPTLKSHAESLLTQAKNRPLRSRCQIM</sequence>
<evidence type="ECO:0000313" key="3">
    <source>
        <dbReference type="EMBL" id="KAJ1926937.1"/>
    </source>
</evidence>
<dbReference type="InterPro" id="IPR011990">
    <property type="entry name" value="TPR-like_helical_dom_sf"/>
</dbReference>
<dbReference type="PANTHER" id="PTHR11102:SF160">
    <property type="entry name" value="ERAD-ASSOCIATED E3 UBIQUITIN-PROTEIN LIGASE COMPONENT HRD3"/>
    <property type="match status" value="1"/>
</dbReference>
<protein>
    <recommendedName>
        <fullName evidence="5">HCP-like protein</fullName>
    </recommendedName>
</protein>
<feature type="region of interest" description="Disordered" evidence="2">
    <location>
        <begin position="1"/>
        <end position="38"/>
    </location>
</feature>
<organism evidence="3 4">
    <name type="scientific">Tieghemiomyces parasiticus</name>
    <dbReference type="NCBI Taxonomy" id="78921"/>
    <lineage>
        <taxon>Eukaryota</taxon>
        <taxon>Fungi</taxon>
        <taxon>Fungi incertae sedis</taxon>
        <taxon>Zoopagomycota</taxon>
        <taxon>Kickxellomycotina</taxon>
        <taxon>Dimargaritomycetes</taxon>
        <taxon>Dimargaritales</taxon>
        <taxon>Dimargaritaceae</taxon>
        <taxon>Tieghemiomyces</taxon>
    </lineage>
</organism>
<dbReference type="AlphaFoldDB" id="A0A9W8AFP8"/>
<dbReference type="InterPro" id="IPR050767">
    <property type="entry name" value="Sel1_AlgK"/>
</dbReference>
<dbReference type="Gene3D" id="1.25.40.10">
    <property type="entry name" value="Tetratricopeptide repeat domain"/>
    <property type="match status" value="1"/>
</dbReference>